<reference evidence="2 3" key="1">
    <citation type="submission" date="2014-09" db="EMBL/GenBank/DDBJ databases">
        <title>Genome sequence of Sinomonas sp. MUSC 117.</title>
        <authorList>
            <person name="Lee L.-H."/>
        </authorList>
    </citation>
    <scope>NUCLEOTIDE SEQUENCE [LARGE SCALE GENOMIC DNA]</scope>
    <source>
        <strain evidence="2 3">MUSC 117</strain>
    </source>
</reference>
<dbReference type="Pfam" id="PF01814">
    <property type="entry name" value="Hemerythrin"/>
    <property type="match status" value="1"/>
</dbReference>
<evidence type="ECO:0000313" key="2">
    <source>
        <dbReference type="EMBL" id="KHL01208.1"/>
    </source>
</evidence>
<dbReference type="AlphaFoldDB" id="A0A0B2AHH3"/>
<dbReference type="STRING" id="1338436.LK10_17440"/>
<sequence>MASHLSAGQALAAVRSHHADMLDRASALSQALTAAVEAGDSGTAYDEKGNLIEWCADDLVPHCVAEEGRIYPAAAGVAEAQLLAEGLRHDHEALAALVEELRVSDGVRAAAVGQAIVRAFALHADKEDALLFPALAEAPGSGFSEAIEGLEEVVGAA</sequence>
<organism evidence="2 3">
    <name type="scientific">Sinomonas humi</name>
    <dbReference type="NCBI Taxonomy" id="1338436"/>
    <lineage>
        <taxon>Bacteria</taxon>
        <taxon>Bacillati</taxon>
        <taxon>Actinomycetota</taxon>
        <taxon>Actinomycetes</taxon>
        <taxon>Micrococcales</taxon>
        <taxon>Micrococcaceae</taxon>
        <taxon>Sinomonas</taxon>
    </lineage>
</organism>
<protein>
    <recommendedName>
        <fullName evidence="1">Hemerythrin-like domain-containing protein</fullName>
    </recommendedName>
</protein>
<dbReference type="OrthoDB" id="8451629at2"/>
<feature type="domain" description="Hemerythrin-like" evidence="1">
    <location>
        <begin position="11"/>
        <end position="135"/>
    </location>
</feature>
<proteinExistence type="predicted"/>
<dbReference type="EMBL" id="JTDL01000144">
    <property type="protein sequence ID" value="KHL01208.1"/>
    <property type="molecule type" value="Genomic_DNA"/>
</dbReference>
<dbReference type="RefSeq" id="WP_043126397.1">
    <property type="nucleotide sequence ID" value="NZ_JTDL01000144.1"/>
</dbReference>
<dbReference type="Gene3D" id="1.20.120.520">
    <property type="entry name" value="nmb1532 protein domain like"/>
    <property type="match status" value="1"/>
</dbReference>
<comment type="caution">
    <text evidence="2">The sequence shown here is derived from an EMBL/GenBank/DDBJ whole genome shotgun (WGS) entry which is preliminary data.</text>
</comment>
<name>A0A0B2AHH3_9MICC</name>
<dbReference type="Proteomes" id="UP000030982">
    <property type="component" value="Unassembled WGS sequence"/>
</dbReference>
<evidence type="ECO:0000313" key="3">
    <source>
        <dbReference type="Proteomes" id="UP000030982"/>
    </source>
</evidence>
<keyword evidence="3" id="KW-1185">Reference proteome</keyword>
<dbReference type="InterPro" id="IPR012312">
    <property type="entry name" value="Hemerythrin-like"/>
</dbReference>
<accession>A0A0B2AHH3</accession>
<evidence type="ECO:0000259" key="1">
    <source>
        <dbReference type="Pfam" id="PF01814"/>
    </source>
</evidence>
<gene>
    <name evidence="2" type="ORF">LK10_17440</name>
</gene>